<comment type="function">
    <text evidence="1">Controls the length of the flagellar hook.</text>
</comment>
<keyword evidence="7" id="KW-1185">Reference proteome</keyword>
<keyword evidence="6" id="KW-0966">Cell projection</keyword>
<feature type="compositionally biased region" description="Low complexity" evidence="4">
    <location>
        <begin position="363"/>
        <end position="377"/>
    </location>
</feature>
<comment type="caution">
    <text evidence="6">The sequence shown here is derived from an EMBL/GenBank/DDBJ whole genome shotgun (WGS) entry which is preliminary data.</text>
</comment>
<evidence type="ECO:0000259" key="5">
    <source>
        <dbReference type="Pfam" id="PF02120"/>
    </source>
</evidence>
<organism evidence="6 7">
    <name type="scientific">Actimicrobium antarcticum</name>
    <dbReference type="NCBI Taxonomy" id="1051899"/>
    <lineage>
        <taxon>Bacteria</taxon>
        <taxon>Pseudomonadati</taxon>
        <taxon>Pseudomonadota</taxon>
        <taxon>Betaproteobacteria</taxon>
        <taxon>Burkholderiales</taxon>
        <taxon>Oxalobacteraceae</taxon>
        <taxon>Actimicrobium</taxon>
    </lineage>
</organism>
<dbReference type="Pfam" id="PF02120">
    <property type="entry name" value="Flg_hook"/>
    <property type="match status" value="1"/>
</dbReference>
<feature type="compositionally biased region" description="Low complexity" evidence="4">
    <location>
        <begin position="46"/>
        <end position="67"/>
    </location>
</feature>
<feature type="compositionally biased region" description="Polar residues" evidence="4">
    <location>
        <begin position="340"/>
        <end position="359"/>
    </location>
</feature>
<dbReference type="InterPro" id="IPR021136">
    <property type="entry name" value="Flagellar_hook_control-like_C"/>
</dbReference>
<feature type="region of interest" description="Disordered" evidence="4">
    <location>
        <begin position="339"/>
        <end position="395"/>
    </location>
</feature>
<keyword evidence="6" id="KW-0282">Flagellum</keyword>
<proteinExistence type="inferred from homology"/>
<dbReference type="PRINTS" id="PR01007">
    <property type="entry name" value="FLGHOOKFLIK"/>
</dbReference>
<feature type="domain" description="Flagellar hook-length control protein-like C-terminal" evidence="5">
    <location>
        <begin position="270"/>
        <end position="352"/>
    </location>
</feature>
<name>A0ABP7SQT0_9BURK</name>
<evidence type="ECO:0000256" key="3">
    <source>
        <dbReference type="ARBA" id="ARBA00022795"/>
    </source>
</evidence>
<dbReference type="EMBL" id="BAAAZE010000005">
    <property type="protein sequence ID" value="GAA4015112.1"/>
    <property type="molecule type" value="Genomic_DNA"/>
</dbReference>
<accession>A0ABP7SQT0</accession>
<reference evidence="7" key="1">
    <citation type="journal article" date="2019" name="Int. J. Syst. Evol. Microbiol.">
        <title>The Global Catalogue of Microorganisms (GCM) 10K type strain sequencing project: providing services to taxonomists for standard genome sequencing and annotation.</title>
        <authorList>
            <consortium name="The Broad Institute Genomics Platform"/>
            <consortium name="The Broad Institute Genome Sequencing Center for Infectious Disease"/>
            <person name="Wu L."/>
            <person name="Ma J."/>
        </authorList>
    </citation>
    <scope>NUCLEOTIDE SEQUENCE [LARGE SCALE GENOMIC DNA]</scope>
    <source>
        <strain evidence="7">JCM 16673</strain>
    </source>
</reference>
<feature type="region of interest" description="Disordered" evidence="4">
    <location>
        <begin position="1"/>
        <end position="114"/>
    </location>
</feature>
<evidence type="ECO:0000256" key="1">
    <source>
        <dbReference type="ARBA" id="ARBA00003944"/>
    </source>
</evidence>
<comment type="similarity">
    <text evidence="2">Belongs to the FliK family.</text>
</comment>
<keyword evidence="6" id="KW-0969">Cilium</keyword>
<dbReference type="InterPro" id="IPR052563">
    <property type="entry name" value="FliK"/>
</dbReference>
<evidence type="ECO:0000256" key="4">
    <source>
        <dbReference type="SAM" id="MobiDB-lite"/>
    </source>
</evidence>
<dbReference type="Gene3D" id="3.30.750.140">
    <property type="match status" value="1"/>
</dbReference>
<feature type="compositionally biased region" description="Basic and acidic residues" evidence="4">
    <location>
        <begin position="105"/>
        <end position="114"/>
    </location>
</feature>
<dbReference type="PANTHER" id="PTHR37533:SF2">
    <property type="entry name" value="FLAGELLAR HOOK-LENGTH CONTROL PROTEIN"/>
    <property type="match status" value="1"/>
</dbReference>
<dbReference type="PANTHER" id="PTHR37533">
    <property type="entry name" value="FLAGELLAR HOOK-LENGTH CONTROL PROTEIN"/>
    <property type="match status" value="1"/>
</dbReference>
<protein>
    <submittedName>
        <fullName evidence="6">Flagellar hook-length control protein FliK</fullName>
    </submittedName>
</protein>
<evidence type="ECO:0000256" key="2">
    <source>
        <dbReference type="ARBA" id="ARBA00009149"/>
    </source>
</evidence>
<dbReference type="RefSeq" id="WP_344761869.1">
    <property type="nucleotide sequence ID" value="NZ_BAAAZE010000005.1"/>
</dbReference>
<feature type="compositionally biased region" description="Polar residues" evidence="4">
    <location>
        <begin position="95"/>
        <end position="104"/>
    </location>
</feature>
<dbReference type="Proteomes" id="UP001501353">
    <property type="component" value="Unassembled WGS sequence"/>
</dbReference>
<dbReference type="CDD" id="cd17470">
    <property type="entry name" value="T3SS_Flik_C"/>
    <property type="match status" value="1"/>
</dbReference>
<sequence>MQNTSIPNALSPLGTTPAKARSPDSNNGADQQFTQMLSRQMNQHTAQSSAAKPPAKAAEPPKQAAAKTSPAPKEADQRSDAAASATLAPIDDTKSGTGTTASTVETKDKSTPADKTVDGVATIAISSTEAALNASAAIMAMVANAGPTDVRKPDIAPAAPTTGPRDIASRTDLRATPEVALNDTAIKDLVAKGTGEFGAALQKSGTEQGDAKLVPAPTLTLLADLPAAGSILPQAQQNMVAMAVAPGTPHPGNALQPPVGGNGWDQTLGQRMVWMVAGAEQSASLTLNPPDLGPLQVVLNVSNGQADASFFSAQPEVRQALEAALPKLREMLGDAGISLGQASVSSGNPEQARGSQRNDSGSRRNGAGASGSDTSASLPTRRISSSGNGIVDTFA</sequence>
<evidence type="ECO:0000313" key="6">
    <source>
        <dbReference type="EMBL" id="GAA4015112.1"/>
    </source>
</evidence>
<dbReference type="InterPro" id="IPR038610">
    <property type="entry name" value="FliK-like_C_sf"/>
</dbReference>
<keyword evidence="3" id="KW-1005">Bacterial flagellum biogenesis</keyword>
<dbReference type="InterPro" id="IPR001635">
    <property type="entry name" value="Flag_hook_Flik"/>
</dbReference>
<evidence type="ECO:0000313" key="7">
    <source>
        <dbReference type="Proteomes" id="UP001501353"/>
    </source>
</evidence>
<feature type="compositionally biased region" description="Polar residues" evidence="4">
    <location>
        <begin position="23"/>
        <end position="45"/>
    </location>
</feature>
<gene>
    <name evidence="6" type="ORF">GCM10022212_07270</name>
</gene>